<gene>
    <name evidence="1" type="ORF">TCIL3000_0_31550</name>
</gene>
<dbReference type="EMBL" id="CAEQ01000641">
    <property type="protein sequence ID" value="CCD12255.1"/>
    <property type="molecule type" value="Genomic_DNA"/>
</dbReference>
<dbReference type="Proteomes" id="UP000000702">
    <property type="component" value="Unassembled WGS sequence"/>
</dbReference>
<organism evidence="1 2">
    <name type="scientific">Trypanosoma congolense (strain IL3000)</name>
    <dbReference type="NCBI Taxonomy" id="1068625"/>
    <lineage>
        <taxon>Eukaryota</taxon>
        <taxon>Discoba</taxon>
        <taxon>Euglenozoa</taxon>
        <taxon>Kinetoplastea</taxon>
        <taxon>Metakinetoplastina</taxon>
        <taxon>Trypanosomatida</taxon>
        <taxon>Trypanosomatidae</taxon>
        <taxon>Trypanosoma</taxon>
        <taxon>Nannomonas</taxon>
    </lineage>
</organism>
<accession>F9W508</accession>
<reference evidence="1 2" key="2">
    <citation type="journal article" date="2012" name="Proc. Natl. Acad. Sci. U.S.A.">
        <title>Antigenic diversity is generated by distinct evolutionary mechanisms in African trypanosome species.</title>
        <authorList>
            <person name="Jackson A.P."/>
            <person name="Berry A."/>
            <person name="Aslett M."/>
            <person name="Allison H.C."/>
            <person name="Burton P."/>
            <person name="Vavrova-Anderson J."/>
            <person name="Brown R."/>
            <person name="Browne H."/>
            <person name="Corton N."/>
            <person name="Hauser H."/>
            <person name="Gamble J."/>
            <person name="Gilderthorp R."/>
            <person name="Marcello L."/>
            <person name="McQuillan J."/>
            <person name="Otto T.D."/>
            <person name="Quail M.A."/>
            <person name="Sanders M.J."/>
            <person name="van Tonder A."/>
            <person name="Ginger M.L."/>
            <person name="Field M.C."/>
            <person name="Barry J.D."/>
            <person name="Hertz-Fowler C."/>
            <person name="Berriman M."/>
        </authorList>
    </citation>
    <scope>NUCLEOTIDE SEQUENCE [LARGE SCALE GENOMIC DNA]</scope>
    <source>
        <strain evidence="1 2">IL3000</strain>
    </source>
</reference>
<keyword evidence="2" id="KW-1185">Reference proteome</keyword>
<evidence type="ECO:0000313" key="1">
    <source>
        <dbReference type="EMBL" id="CCD12255.1"/>
    </source>
</evidence>
<comment type="caution">
    <text evidence="1">The sequence shown here is derived from an EMBL/GenBank/DDBJ whole genome shotgun (WGS) entry which is preliminary data.</text>
</comment>
<protein>
    <submittedName>
        <fullName evidence="1">Uncharacterized protein</fullName>
    </submittedName>
</protein>
<reference evidence="2" key="1">
    <citation type="submission" date="2011-07" db="EMBL/GenBank/DDBJ databases">
        <title>Divergent evolution of antigenic variation in African trypanosomes.</title>
        <authorList>
            <person name="Jackson A.P."/>
            <person name="Berry A."/>
            <person name="Allison H.C."/>
            <person name="Burton P."/>
            <person name="Anderson J."/>
            <person name="Aslett M."/>
            <person name="Brown R."/>
            <person name="Corton N."/>
            <person name="Harris D."/>
            <person name="Hauser H."/>
            <person name="Gamble J."/>
            <person name="Gilderthorp R."/>
            <person name="McQuillan J."/>
            <person name="Quail M.A."/>
            <person name="Sanders M."/>
            <person name="Van Tonder A."/>
            <person name="Ginger M.L."/>
            <person name="Donelson J.E."/>
            <person name="Field M.C."/>
            <person name="Barry J.D."/>
            <person name="Berriman M."/>
            <person name="Hertz-Fowler C."/>
        </authorList>
    </citation>
    <scope>NUCLEOTIDE SEQUENCE [LARGE SCALE GENOMIC DNA]</scope>
    <source>
        <strain evidence="2">IL3000</strain>
    </source>
</reference>
<dbReference type="AlphaFoldDB" id="F9W508"/>
<evidence type="ECO:0000313" key="2">
    <source>
        <dbReference type="Proteomes" id="UP000000702"/>
    </source>
</evidence>
<name>F9W508_TRYCI</name>
<sequence>MGNVSAWVGCLCEGAAEPPAEPVCMAFNLAYEPEDSRKRSLNPLKKGLYTTLSAGKRIGASSTGCGKWIVQANGISNASHILRSATEGSITMGEEIFDGASSPTPRKSPPVVMLWDSTA</sequence>
<proteinExistence type="predicted"/>